<keyword evidence="1" id="KW-0602">Photosynthesis</keyword>
<evidence type="ECO:0000313" key="5">
    <source>
        <dbReference type="Proteomes" id="UP000011550"/>
    </source>
</evidence>
<evidence type="ECO:0000256" key="2">
    <source>
        <dbReference type="ARBA" id="ARBA00023276"/>
    </source>
</evidence>
<keyword evidence="2" id="KW-0604">Photosystem II</keyword>
<dbReference type="Proteomes" id="UP000011550">
    <property type="component" value="Unassembled WGS sequence"/>
</dbReference>
<keyword evidence="5" id="KW-1185">Reference proteome</keyword>
<dbReference type="STRING" id="662479.C440_04708"/>
<dbReference type="SUPFAM" id="SSF51735">
    <property type="entry name" value="NAD(P)-binding Rossmann-fold domains"/>
    <property type="match status" value="1"/>
</dbReference>
<evidence type="ECO:0000256" key="1">
    <source>
        <dbReference type="ARBA" id="ARBA00022531"/>
    </source>
</evidence>
<accession>M0INM0</accession>
<evidence type="ECO:0000313" key="4">
    <source>
        <dbReference type="EMBL" id="ELZ97049.1"/>
    </source>
</evidence>
<dbReference type="InterPro" id="IPR044256">
    <property type="entry name" value="HCF244-like"/>
</dbReference>
<proteinExistence type="predicted"/>
<dbReference type="Gene3D" id="3.40.50.720">
    <property type="entry name" value="NAD(P)-binding Rossmann-like Domain"/>
    <property type="match status" value="1"/>
</dbReference>
<dbReference type="AlphaFoldDB" id="M0INM0"/>
<sequence>MTRVLVAGATGYLGRYAVSAFNARGYNVRALSRPQSVDKLSSPGEYLEPAVRDDIDDLFVGTATDPDTLDGLCDGVDVVFSSLGVTRQQASHQDVDYGANRTILDLASAADVERFVFVSVERPDLWGSLIEPREAFVSELHESALSHTVVRPTGYFSDMTAFFEMARRDRAFLVGDGSARMNPIHGTDLAAACVDAVDDSRREFSIGGPDVFSYDEIAALAFRVLDKPPAVTHLPKWVVDAALTAVGPFSRRSAALGRAFSAILTTDVVAPETGSHSLEQQYATLATRD</sequence>
<dbReference type="PANTHER" id="PTHR47128">
    <property type="match status" value="1"/>
</dbReference>
<dbReference type="GO" id="GO:0009523">
    <property type="term" value="C:photosystem II"/>
    <property type="evidence" value="ECO:0007669"/>
    <property type="project" value="UniProtKB-KW"/>
</dbReference>
<reference evidence="4 5" key="1">
    <citation type="journal article" date="2014" name="PLoS Genet.">
        <title>Phylogenetically driven sequencing of extremely halophilic archaea reveals strategies for static and dynamic osmo-response.</title>
        <authorList>
            <person name="Becker E.A."/>
            <person name="Seitzer P.M."/>
            <person name="Tritt A."/>
            <person name="Larsen D."/>
            <person name="Krusor M."/>
            <person name="Yao A.I."/>
            <person name="Wu D."/>
            <person name="Madern D."/>
            <person name="Eisen J.A."/>
            <person name="Darling A.E."/>
            <person name="Facciotti M.T."/>
        </authorList>
    </citation>
    <scope>NUCLEOTIDE SEQUENCE [LARGE SCALE GENOMIC DNA]</scope>
    <source>
        <strain evidence="4 5">ATCC BAA-1512</strain>
    </source>
</reference>
<dbReference type="PATRIC" id="fig|662479.7.peg.973"/>
<evidence type="ECO:0000259" key="3">
    <source>
        <dbReference type="Pfam" id="PF13460"/>
    </source>
</evidence>
<dbReference type="PANTHER" id="PTHR47128:SF2">
    <property type="entry name" value="PROTEIN HIGH CHLOROPHYLL FLUORESCENCE PHENOTYPE 244, CHLOROPLASTIC"/>
    <property type="match status" value="1"/>
</dbReference>
<dbReference type="EMBL" id="AOLN01000006">
    <property type="protein sequence ID" value="ELZ97049.1"/>
    <property type="molecule type" value="Genomic_DNA"/>
</dbReference>
<gene>
    <name evidence="4" type="ORF">C440_04708</name>
</gene>
<dbReference type="OrthoDB" id="4907at2157"/>
<protein>
    <submittedName>
        <fullName evidence="4">NADH dehydrogenase 32K subunit-like protein</fullName>
    </submittedName>
</protein>
<dbReference type="CDD" id="cd05243">
    <property type="entry name" value="SDR_a5"/>
    <property type="match status" value="1"/>
</dbReference>
<name>M0INM0_9EURY</name>
<dbReference type="InterPro" id="IPR016040">
    <property type="entry name" value="NAD(P)-bd_dom"/>
</dbReference>
<dbReference type="RefSeq" id="WP_008318712.1">
    <property type="nucleotide sequence ID" value="NZ_AOLN01000006.1"/>
</dbReference>
<dbReference type="InterPro" id="IPR036291">
    <property type="entry name" value="NAD(P)-bd_dom_sf"/>
</dbReference>
<comment type="caution">
    <text evidence="4">The sequence shown here is derived from an EMBL/GenBank/DDBJ whole genome shotgun (WGS) entry which is preliminary data.</text>
</comment>
<feature type="domain" description="NAD(P)-binding" evidence="3">
    <location>
        <begin position="8"/>
        <end position="199"/>
    </location>
</feature>
<organism evidence="4 5">
    <name type="scientific">Haloferax mucosum ATCC BAA-1512</name>
    <dbReference type="NCBI Taxonomy" id="662479"/>
    <lineage>
        <taxon>Archaea</taxon>
        <taxon>Methanobacteriati</taxon>
        <taxon>Methanobacteriota</taxon>
        <taxon>Stenosarchaea group</taxon>
        <taxon>Halobacteria</taxon>
        <taxon>Halobacteriales</taxon>
        <taxon>Haloferacaceae</taxon>
        <taxon>Haloferax</taxon>
    </lineage>
</organism>
<dbReference type="Pfam" id="PF13460">
    <property type="entry name" value="NAD_binding_10"/>
    <property type="match status" value="1"/>
</dbReference>
<dbReference type="GO" id="GO:0015979">
    <property type="term" value="P:photosynthesis"/>
    <property type="evidence" value="ECO:0007669"/>
    <property type="project" value="UniProtKB-KW"/>
</dbReference>